<evidence type="ECO:0000313" key="3">
    <source>
        <dbReference type="Proteomes" id="UP000440578"/>
    </source>
</evidence>
<dbReference type="EMBL" id="VIIS01001229">
    <property type="protein sequence ID" value="KAF0300820.1"/>
    <property type="molecule type" value="Genomic_DNA"/>
</dbReference>
<dbReference type="AlphaFoldDB" id="A0A6A4WAZ6"/>
<feature type="region of interest" description="Disordered" evidence="1">
    <location>
        <begin position="97"/>
        <end position="117"/>
    </location>
</feature>
<accession>A0A6A4WAZ6</accession>
<gene>
    <name evidence="2" type="ORF">FJT64_026754</name>
</gene>
<organism evidence="2 3">
    <name type="scientific">Amphibalanus amphitrite</name>
    <name type="common">Striped barnacle</name>
    <name type="synonym">Balanus amphitrite</name>
    <dbReference type="NCBI Taxonomy" id="1232801"/>
    <lineage>
        <taxon>Eukaryota</taxon>
        <taxon>Metazoa</taxon>
        <taxon>Ecdysozoa</taxon>
        <taxon>Arthropoda</taxon>
        <taxon>Crustacea</taxon>
        <taxon>Multicrustacea</taxon>
        <taxon>Cirripedia</taxon>
        <taxon>Thoracica</taxon>
        <taxon>Thoracicalcarea</taxon>
        <taxon>Balanomorpha</taxon>
        <taxon>Balanoidea</taxon>
        <taxon>Balanidae</taxon>
        <taxon>Amphibalaninae</taxon>
        <taxon>Amphibalanus</taxon>
    </lineage>
</organism>
<evidence type="ECO:0000313" key="2">
    <source>
        <dbReference type="EMBL" id="KAF0300820.1"/>
    </source>
</evidence>
<comment type="caution">
    <text evidence="2">The sequence shown here is derived from an EMBL/GenBank/DDBJ whole genome shotgun (WGS) entry which is preliminary data.</text>
</comment>
<keyword evidence="3" id="KW-1185">Reference proteome</keyword>
<dbReference type="Proteomes" id="UP000440578">
    <property type="component" value="Unassembled WGS sequence"/>
</dbReference>
<sequence>MDNGAAPAAIPSMPIHGLAALEGLGTPAAPTMDGLWGVRGVDVPVALTSLGELSALDLDEVMGAPVAATPTAAAMQDPMEDPAAVPAAARAAVHQGGPAGVVRPDRQPPSGEAPCQRRHYRCTVPPCTGETALGDLPRHFRDVYPHQHLLALKMPGDTDPEGCVAEDDFIFSFCTEFQLRNFIKHGCRTICIDVPHGTSEMNAKLALVTLILVVLSVSALGSKFGGGHGGAFGRPIGGAFGRPIGGAFGRRGGISHGGFGGRKGFGGGKAFGKGRFGRSLSYGSGVGRNGLRRSTRTPTRSWRPPCRDGRTPLYLAVLQGWAAALP</sequence>
<protein>
    <submittedName>
        <fullName evidence="2">Uncharacterized protein</fullName>
    </submittedName>
</protein>
<proteinExistence type="predicted"/>
<evidence type="ECO:0000256" key="1">
    <source>
        <dbReference type="SAM" id="MobiDB-lite"/>
    </source>
</evidence>
<name>A0A6A4WAZ6_AMPAM</name>
<reference evidence="2 3" key="1">
    <citation type="submission" date="2019-07" db="EMBL/GenBank/DDBJ databases">
        <title>Draft genome assembly of a fouling barnacle, Amphibalanus amphitrite (Darwin, 1854): The first reference genome for Thecostraca.</title>
        <authorList>
            <person name="Kim W."/>
        </authorList>
    </citation>
    <scope>NUCLEOTIDE SEQUENCE [LARGE SCALE GENOMIC DNA]</scope>
    <source>
        <strain evidence="2">SNU_AA5</strain>
        <tissue evidence="2">Soma without cirri and trophi</tissue>
    </source>
</reference>